<dbReference type="Pfam" id="PF00675">
    <property type="entry name" value="Peptidase_M16"/>
    <property type="match status" value="1"/>
</dbReference>
<feature type="chain" id="PRO_5026997137" description="Zinc protease" evidence="6">
    <location>
        <begin position="25"/>
        <end position="520"/>
    </location>
</feature>
<reference evidence="9 10" key="1">
    <citation type="submission" date="2018-03" db="EMBL/GenBank/DDBJ databases">
        <title>Pantoea intestinalis SRCM103226 isolated form the mealworm.</title>
        <authorList>
            <person name="Jeong D.-Y."/>
            <person name="Kim J.W."/>
        </authorList>
    </citation>
    <scope>NUCLEOTIDE SEQUENCE [LARGE SCALE GENOMIC DNA]</scope>
    <source>
        <strain evidence="9 10">SRCM103226</strain>
    </source>
</reference>
<dbReference type="OrthoDB" id="9811314at2"/>
<evidence type="ECO:0008006" key="11">
    <source>
        <dbReference type="Google" id="ProtNLM"/>
    </source>
</evidence>
<evidence type="ECO:0000256" key="5">
    <source>
        <dbReference type="ARBA" id="ARBA00023049"/>
    </source>
</evidence>
<keyword evidence="4" id="KW-0862">Zinc</keyword>
<proteinExistence type="inferred from homology"/>
<keyword evidence="10" id="KW-1185">Reference proteome</keyword>
<keyword evidence="2" id="KW-0645">Protease</keyword>
<dbReference type="InterPro" id="IPR011765">
    <property type="entry name" value="Pept_M16_N"/>
</dbReference>
<dbReference type="InterPro" id="IPR050626">
    <property type="entry name" value="Peptidase_M16"/>
</dbReference>
<dbReference type="GO" id="GO:0008237">
    <property type="term" value="F:metallopeptidase activity"/>
    <property type="evidence" value="ECO:0007669"/>
    <property type="project" value="UniProtKB-KW"/>
</dbReference>
<evidence type="ECO:0000256" key="2">
    <source>
        <dbReference type="ARBA" id="ARBA00022670"/>
    </source>
</evidence>
<keyword evidence="5" id="KW-0482">Metalloprotease</keyword>
<feature type="signal peptide" evidence="6">
    <location>
        <begin position="1"/>
        <end position="24"/>
    </location>
</feature>
<comment type="similarity">
    <text evidence="1">Belongs to the peptidase M16 family.</text>
</comment>
<dbReference type="EMBL" id="CP028271">
    <property type="protein sequence ID" value="QHM73330.1"/>
    <property type="molecule type" value="Genomic_DNA"/>
</dbReference>
<name>A0A6P1Q2V7_9GAMM</name>
<keyword evidence="3" id="KW-0378">Hydrolase</keyword>
<evidence type="ECO:0000256" key="3">
    <source>
        <dbReference type="ARBA" id="ARBA00022801"/>
    </source>
</evidence>
<evidence type="ECO:0000313" key="9">
    <source>
        <dbReference type="EMBL" id="QHM73330.1"/>
    </source>
</evidence>
<sequence length="520" mass="58708">MQGTRIRLLVGGLLLAAVSGTLQAETLQPDPAWQQGKLDNGFKWQVLSTPQRPSDRVEIRLMVNTGSLMENAQQTGFSHLLPRLAMVHNTELDPAQQRALWQQAMDPGRPLPPAITSYEFTQYNLSLPNNRPDLLKDALAWLAATAGKMTINEQVVNTALNSYDPGASWPPNPHDVWWRYRLKGSTLLGHDPAEAPKAPVDVKQLDSFYKQWYTPDAMTLFVVGNIDSRALSEQINKAFSPLEGRRETPAPVPTLTPLSTQPVVLVNPALKQDRLSLIWDTPWQPIRESQHLIRYWQSDLAREALFWHVQRALSDSKAQGVQVGFDCRVLYQRAQCAISVDSSAETLEKNMLLIARELANVRDNGLPQMEFDALMAQKTTELNKLFATYARTDTDVLMSQRLRSQQNAVVDIAPEQYQKFRQDFLNSLTLTALNQELRQQLSQELTMVLMQPQGEPEANIQALHDSWQKIMAPLPAPVVATPEEGKPRFLIFLRRSPEMGRVRENIIALTRSCPVLFLPM</sequence>
<evidence type="ECO:0000259" key="7">
    <source>
        <dbReference type="Pfam" id="PF00675"/>
    </source>
</evidence>
<feature type="domain" description="Peptidase M16 C-terminal" evidence="8">
    <location>
        <begin position="200"/>
        <end position="377"/>
    </location>
</feature>
<dbReference type="SUPFAM" id="SSF63411">
    <property type="entry name" value="LuxS/MPP-like metallohydrolase"/>
    <property type="match status" value="2"/>
</dbReference>
<dbReference type="Gene3D" id="3.30.830.10">
    <property type="entry name" value="Metalloenzyme, LuxS/M16 peptidase-like"/>
    <property type="match status" value="2"/>
</dbReference>
<dbReference type="PANTHER" id="PTHR43690:SF17">
    <property type="entry name" value="PROTEIN YHJJ"/>
    <property type="match status" value="1"/>
</dbReference>
<dbReference type="InterPro" id="IPR011249">
    <property type="entry name" value="Metalloenz_LuxS/M16"/>
</dbReference>
<evidence type="ECO:0000256" key="4">
    <source>
        <dbReference type="ARBA" id="ARBA00022833"/>
    </source>
</evidence>
<evidence type="ECO:0000256" key="1">
    <source>
        <dbReference type="ARBA" id="ARBA00007261"/>
    </source>
</evidence>
<dbReference type="RefSeq" id="WP_160622984.1">
    <property type="nucleotide sequence ID" value="NZ_CP028271.1"/>
</dbReference>
<dbReference type="Pfam" id="PF05193">
    <property type="entry name" value="Peptidase_M16_C"/>
    <property type="match status" value="1"/>
</dbReference>
<accession>A0A6P1Q2V7</accession>
<keyword evidence="6" id="KW-0732">Signal</keyword>
<dbReference type="PANTHER" id="PTHR43690">
    <property type="entry name" value="NARDILYSIN"/>
    <property type="match status" value="1"/>
</dbReference>
<dbReference type="InterPro" id="IPR007863">
    <property type="entry name" value="Peptidase_M16_C"/>
</dbReference>
<dbReference type="AlphaFoldDB" id="A0A6P1Q2V7"/>
<dbReference type="KEGG" id="mint:C7M51_03677"/>
<feature type="domain" description="Peptidase M16 N-terminal" evidence="7">
    <location>
        <begin position="46"/>
        <end position="158"/>
    </location>
</feature>
<protein>
    <recommendedName>
        <fullName evidence="11">Zinc protease</fullName>
    </recommendedName>
</protein>
<gene>
    <name evidence="9" type="ORF">C7M51_03677</name>
</gene>
<dbReference type="GO" id="GO:0046872">
    <property type="term" value="F:metal ion binding"/>
    <property type="evidence" value="ECO:0007669"/>
    <property type="project" value="InterPro"/>
</dbReference>
<evidence type="ECO:0000259" key="8">
    <source>
        <dbReference type="Pfam" id="PF05193"/>
    </source>
</evidence>
<evidence type="ECO:0000256" key="6">
    <source>
        <dbReference type="SAM" id="SignalP"/>
    </source>
</evidence>
<organism evidence="9 10">
    <name type="scientific">Mixta intestinalis</name>
    <dbReference type="NCBI Taxonomy" id="1615494"/>
    <lineage>
        <taxon>Bacteria</taxon>
        <taxon>Pseudomonadati</taxon>
        <taxon>Pseudomonadota</taxon>
        <taxon>Gammaproteobacteria</taxon>
        <taxon>Enterobacterales</taxon>
        <taxon>Erwiniaceae</taxon>
        <taxon>Mixta</taxon>
    </lineage>
</organism>
<dbReference type="Proteomes" id="UP000464053">
    <property type="component" value="Chromosome"/>
</dbReference>
<evidence type="ECO:0000313" key="10">
    <source>
        <dbReference type="Proteomes" id="UP000464053"/>
    </source>
</evidence>
<dbReference type="GO" id="GO:0006508">
    <property type="term" value="P:proteolysis"/>
    <property type="evidence" value="ECO:0007669"/>
    <property type="project" value="UniProtKB-KW"/>
</dbReference>